<keyword evidence="2" id="KW-0238">DNA-binding</keyword>
<dbReference type="PANTHER" id="PTHR33164:SF43">
    <property type="entry name" value="HTH-TYPE TRANSCRIPTIONAL REPRESSOR YETL"/>
    <property type="match status" value="1"/>
</dbReference>
<keyword evidence="6" id="KW-1185">Reference proteome</keyword>
<evidence type="ECO:0000256" key="1">
    <source>
        <dbReference type="ARBA" id="ARBA00023015"/>
    </source>
</evidence>
<gene>
    <name evidence="5" type="ORF">EAS64_37495</name>
</gene>
<proteinExistence type="predicted"/>
<keyword evidence="3" id="KW-0804">Transcription</keyword>
<dbReference type="InterPro" id="IPR036388">
    <property type="entry name" value="WH-like_DNA-bd_sf"/>
</dbReference>
<dbReference type="PRINTS" id="PR00598">
    <property type="entry name" value="HTHMARR"/>
</dbReference>
<evidence type="ECO:0000259" key="4">
    <source>
        <dbReference type="PROSITE" id="PS50995"/>
    </source>
</evidence>
<dbReference type="GO" id="GO:0003700">
    <property type="term" value="F:DNA-binding transcription factor activity"/>
    <property type="evidence" value="ECO:0007669"/>
    <property type="project" value="InterPro"/>
</dbReference>
<dbReference type="SUPFAM" id="SSF46785">
    <property type="entry name" value="Winged helix' DNA-binding domain"/>
    <property type="match status" value="1"/>
</dbReference>
<protein>
    <submittedName>
        <fullName evidence="5">MarR family transcriptional regulator</fullName>
    </submittedName>
</protein>
<dbReference type="InterPro" id="IPR039422">
    <property type="entry name" value="MarR/SlyA-like"/>
</dbReference>
<evidence type="ECO:0000313" key="5">
    <source>
        <dbReference type="EMBL" id="TVZ00338.1"/>
    </source>
</evidence>
<keyword evidence="1" id="KW-0805">Transcription regulation</keyword>
<dbReference type="SMART" id="SM00347">
    <property type="entry name" value="HTH_MARR"/>
    <property type="match status" value="1"/>
</dbReference>
<dbReference type="GO" id="GO:0006950">
    <property type="term" value="P:response to stress"/>
    <property type="evidence" value="ECO:0007669"/>
    <property type="project" value="TreeGrafter"/>
</dbReference>
<organism evidence="5 6">
    <name type="scientific">Trebonia kvetii</name>
    <dbReference type="NCBI Taxonomy" id="2480626"/>
    <lineage>
        <taxon>Bacteria</taxon>
        <taxon>Bacillati</taxon>
        <taxon>Actinomycetota</taxon>
        <taxon>Actinomycetes</taxon>
        <taxon>Streptosporangiales</taxon>
        <taxon>Treboniaceae</taxon>
        <taxon>Trebonia</taxon>
    </lineage>
</organism>
<dbReference type="OrthoDB" id="4463574at2"/>
<dbReference type="GO" id="GO:0003677">
    <property type="term" value="F:DNA binding"/>
    <property type="evidence" value="ECO:0007669"/>
    <property type="project" value="UniProtKB-KW"/>
</dbReference>
<evidence type="ECO:0000313" key="6">
    <source>
        <dbReference type="Proteomes" id="UP000460272"/>
    </source>
</evidence>
<dbReference type="RefSeq" id="WP_145861067.1">
    <property type="nucleotide sequence ID" value="NZ_RPFW01000009.1"/>
</dbReference>
<evidence type="ECO:0000256" key="3">
    <source>
        <dbReference type="ARBA" id="ARBA00023163"/>
    </source>
</evidence>
<sequence length="143" mass="15268">MTGCLRPRQLIALNLLAERGPMTQAAMGAALSLDPSNVVGLLNELEERGFVARRRDPADRRRHIVELSAVGSGELAHTYDRLELVEDELFKGLTAVERATLHTLLARAVDTLAPTSCEPSPCAGPCLAPADDGCAEDKPSHSA</sequence>
<dbReference type="InterPro" id="IPR036390">
    <property type="entry name" value="WH_DNA-bd_sf"/>
</dbReference>
<dbReference type="EMBL" id="RPFW01000009">
    <property type="protein sequence ID" value="TVZ00338.1"/>
    <property type="molecule type" value="Genomic_DNA"/>
</dbReference>
<dbReference type="InterPro" id="IPR023187">
    <property type="entry name" value="Tscrpt_reg_MarR-type_CS"/>
</dbReference>
<dbReference type="Pfam" id="PF01047">
    <property type="entry name" value="MarR"/>
    <property type="match status" value="1"/>
</dbReference>
<dbReference type="AlphaFoldDB" id="A0A6P2BN57"/>
<feature type="domain" description="HTH marR-type" evidence="4">
    <location>
        <begin position="1"/>
        <end position="110"/>
    </location>
</feature>
<dbReference type="PROSITE" id="PS01117">
    <property type="entry name" value="HTH_MARR_1"/>
    <property type="match status" value="1"/>
</dbReference>
<accession>A0A6P2BN57</accession>
<dbReference type="Proteomes" id="UP000460272">
    <property type="component" value="Unassembled WGS sequence"/>
</dbReference>
<dbReference type="Gene3D" id="1.10.10.10">
    <property type="entry name" value="Winged helix-like DNA-binding domain superfamily/Winged helix DNA-binding domain"/>
    <property type="match status" value="1"/>
</dbReference>
<reference evidence="5 6" key="1">
    <citation type="submission" date="2018-11" db="EMBL/GenBank/DDBJ databases">
        <title>Trebonia kvetii gen.nov., sp.nov., a novel acidophilic actinobacterium, and proposal of the new actinobacterial family Treboniaceae fam. nov.</title>
        <authorList>
            <person name="Rapoport D."/>
            <person name="Sagova-Mareckova M."/>
            <person name="Sedlacek I."/>
            <person name="Provaznik J."/>
            <person name="Kralova S."/>
            <person name="Pavlinic D."/>
            <person name="Benes V."/>
            <person name="Kopecky J."/>
        </authorList>
    </citation>
    <scope>NUCLEOTIDE SEQUENCE [LARGE SCALE GENOMIC DNA]</scope>
    <source>
        <strain evidence="5 6">15Tr583</strain>
    </source>
</reference>
<dbReference type="InterPro" id="IPR000835">
    <property type="entry name" value="HTH_MarR-typ"/>
</dbReference>
<dbReference type="PROSITE" id="PS50995">
    <property type="entry name" value="HTH_MARR_2"/>
    <property type="match status" value="1"/>
</dbReference>
<dbReference type="PANTHER" id="PTHR33164">
    <property type="entry name" value="TRANSCRIPTIONAL REGULATOR, MARR FAMILY"/>
    <property type="match status" value="1"/>
</dbReference>
<comment type="caution">
    <text evidence="5">The sequence shown here is derived from an EMBL/GenBank/DDBJ whole genome shotgun (WGS) entry which is preliminary data.</text>
</comment>
<evidence type="ECO:0000256" key="2">
    <source>
        <dbReference type="ARBA" id="ARBA00023125"/>
    </source>
</evidence>
<name>A0A6P2BN57_9ACTN</name>